<comment type="caution">
    <text evidence="3">The sequence shown here is derived from an EMBL/GenBank/DDBJ whole genome shotgun (WGS) entry which is preliminary data.</text>
</comment>
<dbReference type="Pfam" id="PF09851">
    <property type="entry name" value="SHOCT"/>
    <property type="match status" value="1"/>
</dbReference>
<feature type="transmembrane region" description="Helical" evidence="1">
    <location>
        <begin position="12"/>
        <end position="34"/>
    </location>
</feature>
<reference evidence="3 4" key="1">
    <citation type="submission" date="2015-09" db="EMBL/GenBank/DDBJ databases">
        <title>Draft genome sequence of Kouleothrix aurantiaca JCM 19913.</title>
        <authorList>
            <person name="Hemp J."/>
        </authorList>
    </citation>
    <scope>NUCLEOTIDE SEQUENCE [LARGE SCALE GENOMIC DNA]</scope>
    <source>
        <strain evidence="3 4">COM-B</strain>
    </source>
</reference>
<keyword evidence="4" id="KW-1185">Reference proteome</keyword>
<dbReference type="InterPro" id="IPR033788">
    <property type="entry name" value="VbhA-like"/>
</dbReference>
<keyword evidence="1" id="KW-1133">Transmembrane helix</keyword>
<dbReference type="CDD" id="cd11586">
    <property type="entry name" value="VbhA_like"/>
    <property type="match status" value="1"/>
</dbReference>
<protein>
    <recommendedName>
        <fullName evidence="2">SHOCT domain-containing protein</fullName>
    </recommendedName>
</protein>
<name>A0A0P9FNS2_9CHLR</name>
<organism evidence="3 4">
    <name type="scientific">Kouleothrix aurantiaca</name>
    <dbReference type="NCBI Taxonomy" id="186479"/>
    <lineage>
        <taxon>Bacteria</taxon>
        <taxon>Bacillati</taxon>
        <taxon>Chloroflexota</taxon>
        <taxon>Chloroflexia</taxon>
        <taxon>Chloroflexales</taxon>
        <taxon>Roseiflexineae</taxon>
        <taxon>Roseiflexaceae</taxon>
        <taxon>Kouleothrix</taxon>
    </lineage>
</organism>
<feature type="domain" description="SHOCT" evidence="2">
    <location>
        <begin position="48"/>
        <end position="70"/>
    </location>
</feature>
<keyword evidence="1" id="KW-0812">Transmembrane</keyword>
<accession>A0A0P9FNS2</accession>
<proteinExistence type="predicted"/>
<dbReference type="AlphaFoldDB" id="A0A0P9FNS2"/>
<dbReference type="InterPro" id="IPR018649">
    <property type="entry name" value="SHOCT"/>
</dbReference>
<gene>
    <name evidence="3" type="ORF">SE17_00515</name>
</gene>
<dbReference type="EMBL" id="LJCR01000004">
    <property type="protein sequence ID" value="KPV54975.1"/>
    <property type="molecule type" value="Genomic_DNA"/>
</dbReference>
<dbReference type="PATRIC" id="fig|186479.3.peg.8063"/>
<evidence type="ECO:0000259" key="2">
    <source>
        <dbReference type="Pfam" id="PF09851"/>
    </source>
</evidence>
<evidence type="ECO:0000313" key="4">
    <source>
        <dbReference type="Proteomes" id="UP000050509"/>
    </source>
</evidence>
<keyword evidence="1" id="KW-0472">Membrane</keyword>
<evidence type="ECO:0000256" key="1">
    <source>
        <dbReference type="SAM" id="Phobius"/>
    </source>
</evidence>
<dbReference type="Proteomes" id="UP000050509">
    <property type="component" value="Unassembled WGS sequence"/>
</dbReference>
<evidence type="ECO:0000313" key="3">
    <source>
        <dbReference type="EMBL" id="KPV54975.1"/>
    </source>
</evidence>
<sequence length="75" mass="8402">MMGGYGMMSGFGWLGMLTMLLFWIGVIALVVWALGNLFPARQATVDPDALEILKRRYARGEISHEEFVQARVALQ</sequence>